<dbReference type="Proteomes" id="UP000290289">
    <property type="component" value="Chromosome 15"/>
</dbReference>
<dbReference type="EMBL" id="RDQH01000341">
    <property type="protein sequence ID" value="RXH73975.1"/>
    <property type="molecule type" value="Genomic_DNA"/>
</dbReference>
<sequence length="241" mass="27612">HEAFWELTSRRFHRNSEVKRVRTRAIPGWVTHLEVLVCIPRNKSMRAWSGPKADNIVLGWSRAWDVMGAQVGMCIGEDVGPLRVMDSRGILRAHLFRFHRNSEVKRVHARKQNHEGVVGAQSGQYRAMAKSSLRCGGGSDRDVTINSQGLLELTGHRFHRNSEVKRVRTRAIPGWVTHLEVLKQKHEGIVGAQSGQYRVMIELNLRCDGGPGRDHEAFWEFTGFRFHRNYEVKRVHARAIP</sequence>
<feature type="non-terminal residue" evidence="1">
    <location>
        <position position="1"/>
    </location>
</feature>
<gene>
    <name evidence="1" type="ORF">DVH24_016797</name>
</gene>
<dbReference type="AlphaFoldDB" id="A0A498HWM4"/>
<proteinExistence type="predicted"/>
<protein>
    <submittedName>
        <fullName evidence="1">Uncharacterized protein</fullName>
    </submittedName>
</protein>
<comment type="caution">
    <text evidence="1">The sequence shown here is derived from an EMBL/GenBank/DDBJ whole genome shotgun (WGS) entry which is preliminary data.</text>
</comment>
<organism evidence="1 2">
    <name type="scientific">Malus domestica</name>
    <name type="common">Apple</name>
    <name type="synonym">Pyrus malus</name>
    <dbReference type="NCBI Taxonomy" id="3750"/>
    <lineage>
        <taxon>Eukaryota</taxon>
        <taxon>Viridiplantae</taxon>
        <taxon>Streptophyta</taxon>
        <taxon>Embryophyta</taxon>
        <taxon>Tracheophyta</taxon>
        <taxon>Spermatophyta</taxon>
        <taxon>Magnoliopsida</taxon>
        <taxon>eudicotyledons</taxon>
        <taxon>Gunneridae</taxon>
        <taxon>Pentapetalae</taxon>
        <taxon>rosids</taxon>
        <taxon>fabids</taxon>
        <taxon>Rosales</taxon>
        <taxon>Rosaceae</taxon>
        <taxon>Amygdaloideae</taxon>
        <taxon>Maleae</taxon>
        <taxon>Malus</taxon>
    </lineage>
</organism>
<reference evidence="1 2" key="1">
    <citation type="submission" date="2018-10" db="EMBL/GenBank/DDBJ databases">
        <title>A high-quality apple genome assembly.</title>
        <authorList>
            <person name="Hu J."/>
        </authorList>
    </citation>
    <scope>NUCLEOTIDE SEQUENCE [LARGE SCALE GENOMIC DNA]</scope>
    <source>
        <strain evidence="2">cv. HFTH1</strain>
        <tissue evidence="1">Young leaf</tissue>
    </source>
</reference>
<accession>A0A498HWM4</accession>
<evidence type="ECO:0000313" key="1">
    <source>
        <dbReference type="EMBL" id="RXH73975.1"/>
    </source>
</evidence>
<keyword evidence="2" id="KW-1185">Reference proteome</keyword>
<name>A0A498HWM4_MALDO</name>
<evidence type="ECO:0000313" key="2">
    <source>
        <dbReference type="Proteomes" id="UP000290289"/>
    </source>
</evidence>